<dbReference type="Gene3D" id="3.40.50.10090">
    <property type="match status" value="2"/>
</dbReference>
<comment type="caution">
    <text evidence="2">The sequence shown here is derived from an EMBL/GenBank/DDBJ whole genome shotgun (WGS) entry which is preliminary data.</text>
</comment>
<name>A0AAN4R0H5_9PROT</name>
<evidence type="ECO:0000259" key="1">
    <source>
        <dbReference type="Pfam" id="PF02602"/>
    </source>
</evidence>
<keyword evidence="3" id="KW-1185">Reference proteome</keyword>
<proteinExistence type="predicted"/>
<dbReference type="KEGG" id="abg:Asbog_01799"/>
<dbReference type="RefSeq" id="WP_062164850.1">
    <property type="nucleotide sequence ID" value="NZ_AP014690.1"/>
</dbReference>
<dbReference type="SUPFAM" id="SSF69618">
    <property type="entry name" value="HemD-like"/>
    <property type="match status" value="1"/>
</dbReference>
<evidence type="ECO:0000313" key="3">
    <source>
        <dbReference type="Proteomes" id="UP000321287"/>
    </source>
</evidence>
<dbReference type="Pfam" id="PF02602">
    <property type="entry name" value="HEM4"/>
    <property type="match status" value="1"/>
</dbReference>
<protein>
    <submittedName>
        <fullName evidence="2">Uroporphyrinogen III methyltransferase</fullName>
    </submittedName>
</protein>
<dbReference type="GO" id="GO:0008168">
    <property type="term" value="F:methyltransferase activity"/>
    <property type="evidence" value="ECO:0007669"/>
    <property type="project" value="UniProtKB-KW"/>
</dbReference>
<keyword evidence="2" id="KW-0489">Methyltransferase</keyword>
<sequence>MAETPRRTVLVTRPEPGLSDTRRALEALGWEPHLAPMLRIMPMPLRPLSPVGRIVVTSGQSLDSLRDILPLQTPLTAVGARTAERARACGFSHVDHADGDARSLLQHLGRPQSDPSLLLATGRGLGGMLARDLRSQGWRVTRRVVYHTAPTGTLDDATRTLLAQQRIAAVLFYSAATARAFLSALGPDSALLSRVRALALSDQIGDALRPSSFADIAIAARPEQEALLDLLGPSSAPAHDTQFRKDAR</sequence>
<dbReference type="CDD" id="cd06578">
    <property type="entry name" value="HemD"/>
    <property type="match status" value="1"/>
</dbReference>
<feature type="domain" description="Tetrapyrrole biosynthesis uroporphyrinogen III synthase" evidence="1">
    <location>
        <begin position="20"/>
        <end position="228"/>
    </location>
</feature>
<dbReference type="GeneID" id="78226828"/>
<dbReference type="AlphaFoldDB" id="A0AAN4R0H5"/>
<dbReference type="GO" id="GO:0004852">
    <property type="term" value="F:uroporphyrinogen-III synthase activity"/>
    <property type="evidence" value="ECO:0007669"/>
    <property type="project" value="InterPro"/>
</dbReference>
<accession>A0AAN4R0H5</accession>
<gene>
    <name evidence="2" type="ORF">ABO01nite_05280</name>
</gene>
<dbReference type="GO" id="GO:0032259">
    <property type="term" value="P:methylation"/>
    <property type="evidence" value="ECO:0007669"/>
    <property type="project" value="UniProtKB-KW"/>
</dbReference>
<dbReference type="EMBL" id="BJVS01000001">
    <property type="protein sequence ID" value="GEL52521.1"/>
    <property type="molecule type" value="Genomic_DNA"/>
</dbReference>
<reference evidence="2 3" key="1">
    <citation type="submission" date="2019-07" db="EMBL/GenBank/DDBJ databases">
        <title>Whole genome shotgun sequence of Asaia bogorensis NBRC 16594.</title>
        <authorList>
            <person name="Hosoyama A."/>
            <person name="Uohara A."/>
            <person name="Ohji S."/>
            <person name="Ichikawa N."/>
        </authorList>
    </citation>
    <scope>NUCLEOTIDE SEQUENCE [LARGE SCALE GENOMIC DNA]</scope>
    <source>
        <strain evidence="2 3">NBRC 16594</strain>
    </source>
</reference>
<organism evidence="2 3">
    <name type="scientific">Asaia bogorensis NBRC 16594</name>
    <dbReference type="NCBI Taxonomy" id="1231624"/>
    <lineage>
        <taxon>Bacteria</taxon>
        <taxon>Pseudomonadati</taxon>
        <taxon>Pseudomonadota</taxon>
        <taxon>Alphaproteobacteria</taxon>
        <taxon>Acetobacterales</taxon>
        <taxon>Acetobacteraceae</taxon>
        <taxon>Asaia</taxon>
    </lineage>
</organism>
<dbReference type="Proteomes" id="UP000321287">
    <property type="component" value="Unassembled WGS sequence"/>
</dbReference>
<keyword evidence="2" id="KW-0808">Transferase</keyword>
<dbReference type="InterPro" id="IPR003754">
    <property type="entry name" value="4pyrrol_synth_uPrphyn_synth"/>
</dbReference>
<dbReference type="InterPro" id="IPR036108">
    <property type="entry name" value="4pyrrol_syn_uPrphyn_synt_sf"/>
</dbReference>
<dbReference type="GO" id="GO:0033014">
    <property type="term" value="P:tetrapyrrole biosynthetic process"/>
    <property type="evidence" value="ECO:0007669"/>
    <property type="project" value="InterPro"/>
</dbReference>
<evidence type="ECO:0000313" key="2">
    <source>
        <dbReference type="EMBL" id="GEL52521.1"/>
    </source>
</evidence>